<feature type="region of interest" description="Disordered" evidence="1">
    <location>
        <begin position="860"/>
        <end position="884"/>
    </location>
</feature>
<organism evidence="2 3">
    <name type="scientific">Elysia marginata</name>
    <dbReference type="NCBI Taxonomy" id="1093978"/>
    <lineage>
        <taxon>Eukaryota</taxon>
        <taxon>Metazoa</taxon>
        <taxon>Spiralia</taxon>
        <taxon>Lophotrochozoa</taxon>
        <taxon>Mollusca</taxon>
        <taxon>Gastropoda</taxon>
        <taxon>Heterobranchia</taxon>
        <taxon>Euthyneura</taxon>
        <taxon>Panpulmonata</taxon>
        <taxon>Sacoglossa</taxon>
        <taxon>Placobranchoidea</taxon>
        <taxon>Plakobranchidae</taxon>
        <taxon>Elysia</taxon>
    </lineage>
</organism>
<gene>
    <name evidence="2" type="ORF">ElyMa_005517500</name>
</gene>
<feature type="compositionally biased region" description="Basic and acidic residues" evidence="1">
    <location>
        <begin position="173"/>
        <end position="189"/>
    </location>
</feature>
<evidence type="ECO:0000313" key="2">
    <source>
        <dbReference type="EMBL" id="GFR64901.1"/>
    </source>
</evidence>
<protein>
    <submittedName>
        <fullName evidence="2">Fam-a protein</fullName>
    </submittedName>
</protein>
<reference evidence="2 3" key="1">
    <citation type="journal article" date="2021" name="Elife">
        <title>Chloroplast acquisition without the gene transfer in kleptoplastic sea slugs, Plakobranchus ocellatus.</title>
        <authorList>
            <person name="Maeda T."/>
            <person name="Takahashi S."/>
            <person name="Yoshida T."/>
            <person name="Shimamura S."/>
            <person name="Takaki Y."/>
            <person name="Nagai Y."/>
            <person name="Toyoda A."/>
            <person name="Suzuki Y."/>
            <person name="Arimoto A."/>
            <person name="Ishii H."/>
            <person name="Satoh N."/>
            <person name="Nishiyama T."/>
            <person name="Hasebe M."/>
            <person name="Maruyama T."/>
            <person name="Minagawa J."/>
            <person name="Obokata J."/>
            <person name="Shigenobu S."/>
        </authorList>
    </citation>
    <scope>NUCLEOTIDE SEQUENCE [LARGE SCALE GENOMIC DNA]</scope>
</reference>
<dbReference type="Proteomes" id="UP000762676">
    <property type="component" value="Unassembled WGS sequence"/>
</dbReference>
<evidence type="ECO:0000256" key="1">
    <source>
        <dbReference type="SAM" id="MobiDB-lite"/>
    </source>
</evidence>
<dbReference type="AlphaFoldDB" id="A0AAV4EWJ7"/>
<feature type="compositionally biased region" description="Polar residues" evidence="1">
    <location>
        <begin position="865"/>
        <end position="884"/>
    </location>
</feature>
<name>A0AAV4EWJ7_9GAST</name>
<accession>A0AAV4EWJ7</accession>
<evidence type="ECO:0000313" key="3">
    <source>
        <dbReference type="Proteomes" id="UP000762676"/>
    </source>
</evidence>
<proteinExistence type="predicted"/>
<feature type="region of interest" description="Disordered" evidence="1">
    <location>
        <begin position="820"/>
        <end position="839"/>
    </location>
</feature>
<keyword evidence="3" id="KW-1185">Reference proteome</keyword>
<sequence length="884" mass="101862">MGKIHLGCCVLFYRQNSLLAASSPVTEVLNENGVSGDISANIPLFPAEEHDEGISSPSKSSFQESLPNDFSLAQQEDVSENSKGIYQQDKRFIHGLTDKRFINGLVNKRFLKGIVNKRFINGLVDKRFINGLVNKRFSNGLVDKRFIHGLVGDKRFINGLTEKRNHPQNTNIDFREENGKSYMDGSRDDSESDFNTWQNDGYDDEVSDGYDFEPDMDQSDMDSELEDEFDTEKRFMRGLVPQKRFLRGLVADKRFMRGLVADKRFMLGLLPDKRFMRGLVADKRFMRGLVPDKRFMHGLVPDKRFMRGLVPDKRFMRGLVPDKRFMRGLVANKRFMHGLVPEKRFMDGLVSNDKRFMRGLVSDKRFIQGLMPSEKRFINGLVPHKRFMKGLVKRSVDNSPDTDMSELDQSFPKRFMHGLVRKSEIPVDKKFMRGLVRKSEMPVDKKFMRGLVRKSEMPVDKKFMRGLVRKSDDDHQLIPNIKSNFVPDFLRNNVGDESGYFRFDDGLDNLGGEGFRKRDDEDAQEFDRHGKRFMHGLVKKESTGQIEGEQKSSIDFAKESLENPQVGQLGDQDNSSGFEKKFMKGLVKKETKNEADGKGKSKKFIMGVVKKEDKLRNEEEIDKKFITGLVENDKKSDESIDTALKNDKRFLKGLVKKENVNEELVNSQKSLLEGITKESSPEASKSTTDQNQAISISGHYRMKRSTPFGDTHSDLMGTWYDRPLLQSSSVAVPEKKFIRGLIRRDDVFQHSYRDRSEKPAQKRFIQGLVRRFDNDIMQADAIDRGMDVDKRFIRGLIPGEPLSNNVPEYYRKRWRPTYRSNNQGQKRFTPGLADNDAISDHFEQPGKRFILGLVEKSYPSWPSPAKQNSQARGRNGYQTRSFHR</sequence>
<dbReference type="EMBL" id="BMAT01011006">
    <property type="protein sequence ID" value="GFR64901.1"/>
    <property type="molecule type" value="Genomic_DNA"/>
</dbReference>
<comment type="caution">
    <text evidence="2">The sequence shown here is derived from an EMBL/GenBank/DDBJ whole genome shotgun (WGS) entry which is preliminary data.</text>
</comment>
<feature type="region of interest" description="Disordered" evidence="1">
    <location>
        <begin position="167"/>
        <end position="190"/>
    </location>
</feature>